<sequence>MTHTDALTLIFNELLQGYQYKQCDMKENGLPETSTFFRSEKLRKALTDQINSLSQIAYDLGDHDLACDFMKKATALGCDAIQPEPICIKA</sequence>
<dbReference type="RefSeq" id="WP_146862820.1">
    <property type="nucleotide sequence ID" value="NZ_BJTZ01000005.1"/>
</dbReference>
<dbReference type="AlphaFoldDB" id="A0A510UEZ4"/>
<accession>A0A510UEZ4</accession>
<protein>
    <submittedName>
        <fullName evidence="1">Uncharacterized protein</fullName>
    </submittedName>
</protein>
<dbReference type="Proteomes" id="UP000321787">
    <property type="component" value="Unassembled WGS sequence"/>
</dbReference>
<evidence type="ECO:0000313" key="2">
    <source>
        <dbReference type="Proteomes" id="UP000321787"/>
    </source>
</evidence>
<proteinExistence type="predicted"/>
<dbReference type="EMBL" id="BJTZ01000005">
    <property type="protein sequence ID" value="GEK13198.1"/>
    <property type="molecule type" value="Genomic_DNA"/>
</dbReference>
<gene>
    <name evidence="1" type="ORF">AFI02nite_12340</name>
</gene>
<comment type="caution">
    <text evidence="1">The sequence shown here is derived from an EMBL/GenBank/DDBJ whole genome shotgun (WGS) entry which is preliminary data.</text>
</comment>
<organism evidence="1 2">
    <name type="scientific">Aliivibrio fischeri</name>
    <name type="common">Vibrio fischeri</name>
    <dbReference type="NCBI Taxonomy" id="668"/>
    <lineage>
        <taxon>Bacteria</taxon>
        <taxon>Pseudomonadati</taxon>
        <taxon>Pseudomonadota</taxon>
        <taxon>Gammaproteobacteria</taxon>
        <taxon>Vibrionales</taxon>
        <taxon>Vibrionaceae</taxon>
        <taxon>Aliivibrio</taxon>
    </lineage>
</organism>
<name>A0A510UEZ4_ALIFS</name>
<evidence type="ECO:0000313" key="1">
    <source>
        <dbReference type="EMBL" id="GEK13198.1"/>
    </source>
</evidence>
<reference evidence="1 2" key="1">
    <citation type="submission" date="2019-07" db="EMBL/GenBank/DDBJ databases">
        <title>Whole genome shotgun sequence of Aliivibrio fischeri NBRC 101058.</title>
        <authorList>
            <person name="Hosoyama A."/>
            <person name="Uohara A."/>
            <person name="Ohji S."/>
            <person name="Ichikawa N."/>
        </authorList>
    </citation>
    <scope>NUCLEOTIDE SEQUENCE [LARGE SCALE GENOMIC DNA]</scope>
    <source>
        <strain evidence="1 2">NBRC 101058</strain>
    </source>
</reference>